<gene>
    <name evidence="7" type="ORF">SAMN04489747_0593</name>
</gene>
<sequence length="561" mass="62022">MPSPSSTRRLRGPALLLAAAVTAGLTVFSGPAADAAPATPPLEWREGFDSLADDLQPRASDPGIAAGEVGFTHDAPKGWSIENDASIEQGGVEEWRGWSFTTRDFWVDAEDQMRNRFARAHEVIAVADSDEFDDLPAGAHRFDTTLVSPEVRVHRQSDLKLAFDTHYRQWTGQRATVTVEFDGSGEQVELLGYDSSTVAQDDGRLMNGHEDLDVQVPAGAKRAVFRWRFTAERNSWYWAVDNVHLTKAQPPVSAEADPSSLWVVSDIQGHPGDFSHGLTDLAALRPDAGGLLIVGDLVNSGTTAEWDEIYAVRDERDGILPPQVMSAIGNHERYAPGGFPVLRDRFLDFAERDQVWGEYVVESENGVDVPVLILGQDAAGPTDVPISDEQMSWFRERLAYWTTQQRQVLVATHFPLGNTVSASWIPWYSEHHQRNDELTDLLGDHPNAVVLSGHTHYPLELGDWAVQRRTPGGHPDGFWAVNTGAMHVEWDARGENTQGITEVVTRDINRGLTIDAYPDRLVVKAHDFGVAGPDGGNTMNQQIREVEIPNPFPRRSGNWPR</sequence>
<organism evidence="7 8">
    <name type="scientific">Auraticoccus monumenti</name>
    <dbReference type="NCBI Taxonomy" id="675864"/>
    <lineage>
        <taxon>Bacteria</taxon>
        <taxon>Bacillati</taxon>
        <taxon>Actinomycetota</taxon>
        <taxon>Actinomycetes</taxon>
        <taxon>Propionibacteriales</taxon>
        <taxon>Propionibacteriaceae</taxon>
        <taxon>Auraticoccus</taxon>
    </lineage>
</organism>
<dbReference type="InterPro" id="IPR029052">
    <property type="entry name" value="Metallo-depent_PP-like"/>
</dbReference>
<dbReference type="EMBL" id="LT629688">
    <property type="protein sequence ID" value="SDD27174.1"/>
    <property type="molecule type" value="Genomic_DNA"/>
</dbReference>
<keyword evidence="1" id="KW-0479">Metal-binding</keyword>
<dbReference type="GO" id="GO:0046872">
    <property type="term" value="F:metal ion binding"/>
    <property type="evidence" value="ECO:0007669"/>
    <property type="project" value="UniProtKB-KW"/>
</dbReference>
<comment type="similarity">
    <text evidence="4">Belongs to the cyclic nucleotide phosphodiesterase class-III family.</text>
</comment>
<evidence type="ECO:0000313" key="7">
    <source>
        <dbReference type="EMBL" id="SDD27174.1"/>
    </source>
</evidence>
<evidence type="ECO:0000256" key="4">
    <source>
        <dbReference type="ARBA" id="ARBA00025742"/>
    </source>
</evidence>
<feature type="chain" id="PRO_5039092409" evidence="5">
    <location>
        <begin position="33"/>
        <end position="561"/>
    </location>
</feature>
<keyword evidence="8" id="KW-1185">Reference proteome</keyword>
<evidence type="ECO:0000313" key="8">
    <source>
        <dbReference type="Proteomes" id="UP000198546"/>
    </source>
</evidence>
<feature type="domain" description="Calcineurin-like phosphoesterase" evidence="6">
    <location>
        <begin position="261"/>
        <end position="458"/>
    </location>
</feature>
<dbReference type="Pfam" id="PF00149">
    <property type="entry name" value="Metallophos"/>
    <property type="match status" value="1"/>
</dbReference>
<dbReference type="PANTHER" id="PTHR42988">
    <property type="entry name" value="PHOSPHOHYDROLASE"/>
    <property type="match status" value="1"/>
</dbReference>
<dbReference type="PANTHER" id="PTHR42988:SF2">
    <property type="entry name" value="CYCLIC NUCLEOTIDE PHOSPHODIESTERASE CBUA0032-RELATED"/>
    <property type="match status" value="1"/>
</dbReference>
<dbReference type="RefSeq" id="WP_197679168.1">
    <property type="nucleotide sequence ID" value="NZ_LT629688.1"/>
</dbReference>
<dbReference type="STRING" id="675864.SAMN04489747_0593"/>
<dbReference type="Proteomes" id="UP000198546">
    <property type="component" value="Chromosome i"/>
</dbReference>
<reference evidence="7 8" key="1">
    <citation type="submission" date="2016-10" db="EMBL/GenBank/DDBJ databases">
        <authorList>
            <person name="de Groot N.N."/>
        </authorList>
    </citation>
    <scope>NUCLEOTIDE SEQUENCE [LARGE SCALE GENOMIC DNA]</scope>
    <source>
        <strain evidence="7 8">MON 2.2</strain>
    </source>
</reference>
<name>A0A1G6TE90_9ACTN</name>
<keyword evidence="3" id="KW-0408">Iron</keyword>
<dbReference type="InterPro" id="IPR004843">
    <property type="entry name" value="Calcineurin-like_PHP"/>
</dbReference>
<dbReference type="AlphaFoldDB" id="A0A1G6TE90"/>
<evidence type="ECO:0000256" key="3">
    <source>
        <dbReference type="ARBA" id="ARBA00023004"/>
    </source>
</evidence>
<evidence type="ECO:0000256" key="5">
    <source>
        <dbReference type="SAM" id="SignalP"/>
    </source>
</evidence>
<evidence type="ECO:0000256" key="1">
    <source>
        <dbReference type="ARBA" id="ARBA00022723"/>
    </source>
</evidence>
<evidence type="ECO:0000256" key="2">
    <source>
        <dbReference type="ARBA" id="ARBA00022801"/>
    </source>
</evidence>
<feature type="signal peptide" evidence="5">
    <location>
        <begin position="1"/>
        <end position="32"/>
    </location>
</feature>
<dbReference type="SUPFAM" id="SSF56300">
    <property type="entry name" value="Metallo-dependent phosphatases"/>
    <property type="match status" value="1"/>
</dbReference>
<dbReference type="GO" id="GO:0016787">
    <property type="term" value="F:hydrolase activity"/>
    <property type="evidence" value="ECO:0007669"/>
    <property type="project" value="UniProtKB-KW"/>
</dbReference>
<protein>
    <submittedName>
        <fullName evidence="7">3',5'-cyclic AMP phosphodiesterase CpdA</fullName>
    </submittedName>
</protein>
<evidence type="ECO:0000259" key="6">
    <source>
        <dbReference type="Pfam" id="PF00149"/>
    </source>
</evidence>
<proteinExistence type="inferred from homology"/>
<keyword evidence="5" id="KW-0732">Signal</keyword>
<dbReference type="InterPro" id="IPR050884">
    <property type="entry name" value="CNP_phosphodiesterase-III"/>
</dbReference>
<keyword evidence="2" id="KW-0378">Hydrolase</keyword>
<accession>A0A1G6TE90</accession>
<dbReference type="Gene3D" id="3.60.21.10">
    <property type="match status" value="1"/>
</dbReference>